<gene>
    <name evidence="1" type="ORF">CTI12_AA212210</name>
</gene>
<organism evidence="1 2">
    <name type="scientific">Artemisia annua</name>
    <name type="common">Sweet wormwood</name>
    <dbReference type="NCBI Taxonomy" id="35608"/>
    <lineage>
        <taxon>Eukaryota</taxon>
        <taxon>Viridiplantae</taxon>
        <taxon>Streptophyta</taxon>
        <taxon>Embryophyta</taxon>
        <taxon>Tracheophyta</taxon>
        <taxon>Spermatophyta</taxon>
        <taxon>Magnoliopsida</taxon>
        <taxon>eudicotyledons</taxon>
        <taxon>Gunneridae</taxon>
        <taxon>Pentapetalae</taxon>
        <taxon>asterids</taxon>
        <taxon>campanulids</taxon>
        <taxon>Asterales</taxon>
        <taxon>Asteraceae</taxon>
        <taxon>Asteroideae</taxon>
        <taxon>Anthemideae</taxon>
        <taxon>Artemisiinae</taxon>
        <taxon>Artemisia</taxon>
    </lineage>
</organism>
<evidence type="ECO:0008006" key="3">
    <source>
        <dbReference type="Google" id="ProtNLM"/>
    </source>
</evidence>
<evidence type="ECO:0000313" key="1">
    <source>
        <dbReference type="EMBL" id="PWA77917.1"/>
    </source>
</evidence>
<dbReference type="EMBL" id="PKPP01002060">
    <property type="protein sequence ID" value="PWA77917.1"/>
    <property type="molecule type" value="Genomic_DNA"/>
</dbReference>
<name>A0A2U1NWS6_ARTAN</name>
<dbReference type="Proteomes" id="UP000245207">
    <property type="component" value="Unassembled WGS sequence"/>
</dbReference>
<comment type="caution">
    <text evidence="1">The sequence shown here is derived from an EMBL/GenBank/DDBJ whole genome shotgun (WGS) entry which is preliminary data.</text>
</comment>
<proteinExistence type="predicted"/>
<dbReference type="AlphaFoldDB" id="A0A2U1NWS6"/>
<evidence type="ECO:0000313" key="2">
    <source>
        <dbReference type="Proteomes" id="UP000245207"/>
    </source>
</evidence>
<protein>
    <recommendedName>
        <fullName evidence="3">RNA-directed DNA polymerase, eukaryota, Reverse transcriptase zinc-binding domain protein</fullName>
    </recommendedName>
</protein>
<reference evidence="1 2" key="1">
    <citation type="journal article" date="2018" name="Mol. Plant">
        <title>The genome of Artemisia annua provides insight into the evolution of Asteraceae family and artemisinin biosynthesis.</title>
        <authorList>
            <person name="Shen Q."/>
            <person name="Zhang L."/>
            <person name="Liao Z."/>
            <person name="Wang S."/>
            <person name="Yan T."/>
            <person name="Shi P."/>
            <person name="Liu M."/>
            <person name="Fu X."/>
            <person name="Pan Q."/>
            <person name="Wang Y."/>
            <person name="Lv Z."/>
            <person name="Lu X."/>
            <person name="Zhang F."/>
            <person name="Jiang W."/>
            <person name="Ma Y."/>
            <person name="Chen M."/>
            <person name="Hao X."/>
            <person name="Li L."/>
            <person name="Tang Y."/>
            <person name="Lv G."/>
            <person name="Zhou Y."/>
            <person name="Sun X."/>
            <person name="Brodelius P.E."/>
            <person name="Rose J.K.C."/>
            <person name="Tang K."/>
        </authorList>
    </citation>
    <scope>NUCLEOTIDE SEQUENCE [LARGE SCALE GENOMIC DNA]</scope>
    <source>
        <strain evidence="2">cv. Huhao1</strain>
        <tissue evidence="1">Leaf</tissue>
    </source>
</reference>
<sequence length="133" mass="15872">MKWYCVGYFCYIDNLVVQFKNSFFIKAGSGDTTRFWLDPWHHSGKCLKHLFPWLFALKVNKEWLFKDRQVFDSNGWISSWNWRSHPCGRSLGDFEALSSTLDDISVELDFPDKWQLAEYARSSLSFWHHPRPD</sequence>
<accession>A0A2U1NWS6</accession>
<keyword evidence="2" id="KW-1185">Reference proteome</keyword>